<reference evidence="1" key="1">
    <citation type="submission" date="2014-09" db="EMBL/GenBank/DDBJ databases">
        <authorList>
            <person name="Magalhaes I.L.F."/>
            <person name="Oliveira U."/>
            <person name="Santos F.R."/>
            <person name="Vidigal T.H.D.A."/>
            <person name="Brescovit A.D."/>
            <person name="Santos A.J."/>
        </authorList>
    </citation>
    <scope>NUCLEOTIDE SEQUENCE</scope>
    <source>
        <tissue evidence="1">Shoot tissue taken approximately 20 cm above the soil surface</tissue>
    </source>
</reference>
<organism evidence="1">
    <name type="scientific">Arundo donax</name>
    <name type="common">Giant reed</name>
    <name type="synonym">Donax arundinaceus</name>
    <dbReference type="NCBI Taxonomy" id="35708"/>
    <lineage>
        <taxon>Eukaryota</taxon>
        <taxon>Viridiplantae</taxon>
        <taxon>Streptophyta</taxon>
        <taxon>Embryophyta</taxon>
        <taxon>Tracheophyta</taxon>
        <taxon>Spermatophyta</taxon>
        <taxon>Magnoliopsida</taxon>
        <taxon>Liliopsida</taxon>
        <taxon>Poales</taxon>
        <taxon>Poaceae</taxon>
        <taxon>PACMAD clade</taxon>
        <taxon>Arundinoideae</taxon>
        <taxon>Arundineae</taxon>
        <taxon>Arundo</taxon>
    </lineage>
</organism>
<dbReference type="EMBL" id="GBRH01245134">
    <property type="protein sequence ID" value="JAD52761.1"/>
    <property type="molecule type" value="Transcribed_RNA"/>
</dbReference>
<accession>A0A0A9ANP9</accession>
<proteinExistence type="predicted"/>
<evidence type="ECO:0000313" key="1">
    <source>
        <dbReference type="EMBL" id="JAD52761.1"/>
    </source>
</evidence>
<reference evidence="1" key="2">
    <citation type="journal article" date="2015" name="Data Brief">
        <title>Shoot transcriptome of the giant reed, Arundo donax.</title>
        <authorList>
            <person name="Barrero R.A."/>
            <person name="Guerrero F.D."/>
            <person name="Moolhuijzen P."/>
            <person name="Goolsby J.A."/>
            <person name="Tidwell J."/>
            <person name="Bellgard S.E."/>
            <person name="Bellgard M.I."/>
        </authorList>
    </citation>
    <scope>NUCLEOTIDE SEQUENCE</scope>
    <source>
        <tissue evidence="1">Shoot tissue taken approximately 20 cm above the soil surface</tissue>
    </source>
</reference>
<name>A0A0A9ANP9_ARUDO</name>
<sequence>MHSWRIYKFKSTCDYFQSMLVCRTCNLTNKKDQKFPIPTS</sequence>
<dbReference type="AlphaFoldDB" id="A0A0A9ANP9"/>
<protein>
    <submittedName>
        <fullName evidence="1">Uncharacterized protein</fullName>
    </submittedName>
</protein>